<gene>
    <name evidence="2" type="ORF">GCM10007112_24000</name>
    <name evidence="1" type="ORF">Vsou_13430</name>
</gene>
<evidence type="ECO:0000313" key="3">
    <source>
        <dbReference type="Proteomes" id="UP000657075"/>
    </source>
</evidence>
<evidence type="ECO:0000313" key="2">
    <source>
        <dbReference type="EMBL" id="GGI86185.1"/>
    </source>
</evidence>
<dbReference type="AlphaFoldDB" id="A0A830EII5"/>
<dbReference type="Proteomes" id="UP001060771">
    <property type="component" value="Chromosome"/>
</dbReference>
<accession>A0A830EII5</accession>
<reference evidence="2" key="1">
    <citation type="journal article" date="2014" name="Int. J. Syst. Evol. Microbiol.">
        <title>Complete genome sequence of Corynebacterium casei LMG S-19264T (=DSM 44701T), isolated from a smear-ripened cheese.</title>
        <authorList>
            <consortium name="US DOE Joint Genome Institute (JGI-PGF)"/>
            <person name="Walter F."/>
            <person name="Albersmeier A."/>
            <person name="Kalinowski J."/>
            <person name="Ruckert C."/>
        </authorList>
    </citation>
    <scope>NUCLEOTIDE SEQUENCE</scope>
    <source>
        <strain evidence="2">JCM 11219</strain>
    </source>
</reference>
<reference evidence="4" key="3">
    <citation type="submission" date="2022-09" db="EMBL/GenBank/DDBJ databases">
        <title>Complete genome sequence of Vulcanisaeta souniana.</title>
        <authorList>
            <person name="Kato S."/>
            <person name="Itoh T."/>
            <person name="Ohkuma M."/>
        </authorList>
    </citation>
    <scope>NUCLEOTIDE SEQUENCE [LARGE SCALE GENOMIC DNA]</scope>
    <source>
        <strain evidence="4">JCM 11219</strain>
    </source>
</reference>
<organism evidence="2 3">
    <name type="scientific">Vulcanisaeta souniana JCM 11219</name>
    <dbReference type="NCBI Taxonomy" id="1293586"/>
    <lineage>
        <taxon>Archaea</taxon>
        <taxon>Thermoproteota</taxon>
        <taxon>Thermoprotei</taxon>
        <taxon>Thermoproteales</taxon>
        <taxon>Thermoproteaceae</taxon>
        <taxon>Vulcanisaeta</taxon>
    </lineage>
</organism>
<dbReference type="EMBL" id="AP026830">
    <property type="protein sequence ID" value="BDR92250.1"/>
    <property type="molecule type" value="Genomic_DNA"/>
</dbReference>
<name>A0A830EII5_9CREN</name>
<evidence type="ECO:0000313" key="4">
    <source>
        <dbReference type="Proteomes" id="UP001060771"/>
    </source>
</evidence>
<evidence type="ECO:0000313" key="1">
    <source>
        <dbReference type="EMBL" id="BDR92250.1"/>
    </source>
</evidence>
<dbReference type="GeneID" id="76206894"/>
<sequence length="90" mass="10712">MYRVLLREFIRYVLEHRNDYLANVRNASVVKITTRDFTRFLGMRGYRVSAYSVSGMMGRIEEVLEEFKRAGRITGYECGKSRMKRCLIYL</sequence>
<dbReference type="EMBL" id="BMNM01000014">
    <property type="protein sequence ID" value="GGI86185.1"/>
    <property type="molecule type" value="Genomic_DNA"/>
</dbReference>
<dbReference type="Proteomes" id="UP000657075">
    <property type="component" value="Unassembled WGS sequence"/>
</dbReference>
<keyword evidence="4" id="KW-1185">Reference proteome</keyword>
<proteinExistence type="predicted"/>
<protein>
    <submittedName>
        <fullName evidence="2">Uncharacterized protein</fullName>
    </submittedName>
</protein>
<reference evidence="2" key="2">
    <citation type="submission" date="2020-09" db="EMBL/GenBank/DDBJ databases">
        <authorList>
            <person name="Sun Q."/>
            <person name="Ohkuma M."/>
        </authorList>
    </citation>
    <scope>NUCLEOTIDE SEQUENCE</scope>
    <source>
        <strain evidence="2">JCM 11219</strain>
    </source>
</reference>
<dbReference type="RefSeq" id="WP_188604139.1">
    <property type="nucleotide sequence ID" value="NZ_AP026830.1"/>
</dbReference>
<reference evidence="1" key="4">
    <citation type="journal article" date="2023" name="Microbiol. Resour. Announc.">
        <title>Complete Genome Sequence of Vulcanisaeta souniana Strain IC-059, a Hyperthermophilic Archaeon Isolated from Hot Spring Water in Japan.</title>
        <authorList>
            <person name="Kato S."/>
            <person name="Itoh T."/>
            <person name="Wu L."/>
            <person name="Ma J."/>
            <person name="Ohkuma M."/>
        </authorList>
    </citation>
    <scope>NUCLEOTIDE SEQUENCE</scope>
    <source>
        <strain evidence="1">JCM 11219</strain>
    </source>
</reference>